<feature type="transmembrane region" description="Helical" evidence="17">
    <location>
        <begin position="175"/>
        <end position="197"/>
    </location>
</feature>
<evidence type="ECO:0000256" key="17">
    <source>
        <dbReference type="SAM" id="Phobius"/>
    </source>
</evidence>
<keyword evidence="7 17" id="KW-0472">Membrane</keyword>
<proteinExistence type="inferred from homology"/>
<feature type="region of interest" description="Disordered" evidence="16">
    <location>
        <begin position="499"/>
        <end position="577"/>
    </location>
</feature>
<evidence type="ECO:0000256" key="9">
    <source>
        <dbReference type="ARBA" id="ARBA00044648"/>
    </source>
</evidence>
<evidence type="ECO:0000256" key="4">
    <source>
        <dbReference type="ARBA" id="ARBA00022448"/>
    </source>
</evidence>
<gene>
    <name evidence="19" type="ORF">ALAG00032_LOCUS770</name>
</gene>
<dbReference type="NCBIfam" id="TIGR00879">
    <property type="entry name" value="SP"/>
    <property type="match status" value="1"/>
</dbReference>
<evidence type="ECO:0000256" key="1">
    <source>
        <dbReference type="ARBA" id="ARBA00004141"/>
    </source>
</evidence>
<comment type="catalytic activity">
    <reaction evidence="8">
        <text>D-galactose(in) = D-galactose(out)</text>
        <dbReference type="Rhea" id="RHEA:34915"/>
        <dbReference type="ChEBI" id="CHEBI:4139"/>
    </reaction>
    <physiologicalReaction direction="right-to-left" evidence="8">
        <dbReference type="Rhea" id="RHEA:34917"/>
    </physiologicalReaction>
</comment>
<feature type="transmembrane region" description="Helical" evidence="17">
    <location>
        <begin position="116"/>
        <end position="133"/>
    </location>
</feature>
<dbReference type="InterPro" id="IPR036259">
    <property type="entry name" value="MFS_trans_sf"/>
</dbReference>
<dbReference type="SUPFAM" id="SSF103473">
    <property type="entry name" value="MFS general substrate transporter"/>
    <property type="match status" value="1"/>
</dbReference>
<feature type="domain" description="Major facilitator superfamily (MFS) profile" evidence="18">
    <location>
        <begin position="51"/>
        <end position="479"/>
    </location>
</feature>
<dbReference type="GO" id="GO:0022857">
    <property type="term" value="F:transmembrane transporter activity"/>
    <property type="evidence" value="ECO:0007669"/>
    <property type="project" value="InterPro"/>
</dbReference>
<feature type="transmembrane region" description="Helical" evidence="17">
    <location>
        <begin position="89"/>
        <end position="109"/>
    </location>
</feature>
<accession>A0A7S3JNJ3</accession>
<comment type="subcellular location">
    <subcellularLocation>
        <location evidence="1">Membrane</location>
        <topology evidence="1">Multi-pass membrane protein</topology>
    </subcellularLocation>
</comment>
<dbReference type="InterPro" id="IPR005829">
    <property type="entry name" value="Sugar_transporter_CS"/>
</dbReference>
<feature type="transmembrane region" description="Helical" evidence="17">
    <location>
        <begin position="362"/>
        <end position="382"/>
    </location>
</feature>
<comment type="catalytic activity">
    <reaction evidence="10">
        <text>D-xylose(out) = D-xylose(in)</text>
        <dbReference type="Rhea" id="RHEA:78427"/>
        <dbReference type="ChEBI" id="CHEBI:53455"/>
    </reaction>
    <physiologicalReaction direction="left-to-right" evidence="10">
        <dbReference type="Rhea" id="RHEA:78428"/>
    </physiologicalReaction>
</comment>
<evidence type="ECO:0000256" key="13">
    <source>
        <dbReference type="ARBA" id="ARBA00044710"/>
    </source>
</evidence>
<feature type="transmembrane region" description="Helical" evidence="17">
    <location>
        <begin position="425"/>
        <end position="447"/>
    </location>
</feature>
<dbReference type="InterPro" id="IPR005828">
    <property type="entry name" value="MFS_sugar_transport-like"/>
</dbReference>
<dbReference type="Gene3D" id="1.20.1250.20">
    <property type="entry name" value="MFS general substrate transporter like domains"/>
    <property type="match status" value="1"/>
</dbReference>
<feature type="compositionally biased region" description="Basic and acidic residues" evidence="16">
    <location>
        <begin position="502"/>
        <end position="512"/>
    </location>
</feature>
<evidence type="ECO:0000256" key="16">
    <source>
        <dbReference type="SAM" id="MobiDB-lite"/>
    </source>
</evidence>
<evidence type="ECO:0000256" key="3">
    <source>
        <dbReference type="ARBA" id="ARBA00011738"/>
    </source>
</evidence>
<sequence>MERKFEMIATDEGENRSVVEMKDVELGAHKTHVFEIEKDTKRRPVKYVYLIAGMAALNSANLGFDIGVMSGAAEFIQDDWNLSDAQLSILIGILNASAIFGAALAHYSIDRLGRRATFGISCFIFITGVSGMALSLNFAMILCFRTITGFGVGIGLSIDPVFISEVSPAGVRGELVTWSEISINIGILIGFIASYGFKDMSTGIAWRLMLGCGIIAPFILLICVFTIMPESPRWLIARGYETEARKVLSKLTWPDEDRSAILKEIQNAVREEKKSHLSELSWRQILFPPTPGLRRAIMVGVGVATAQQILVEESLLFYFPEILESMNVARVHVFMALIAMGILKTVCIIISACFLDSAGRRPMLLISIGGMGIALAGVALSFLAHLPWGAVVCIWGYMSFFSLGIGPGCWLLAAEVFPLAIRARAMAIATTSNRIVSAVVASSFLPWAKAVGFATYFFCFAILAFFVWILIFFYVPETKGKTLEAMADYFEKRATPSTRFSDTGRIDTSQHIEDDDQEDGREGRTTINLASTEPSTMNPLSASQTSAKKPKHRSMLEMNDDANFPPTQSPPETMAAS</sequence>
<dbReference type="PANTHER" id="PTHR48020:SF49">
    <property type="entry name" value="SUGAR TRANSPORTER"/>
    <property type="match status" value="1"/>
</dbReference>
<comment type="catalytic activity">
    <reaction evidence="9">
        <text>D-glucose(out) = D-glucose(in)</text>
        <dbReference type="Rhea" id="RHEA:60376"/>
        <dbReference type="ChEBI" id="CHEBI:4167"/>
    </reaction>
    <physiologicalReaction direction="left-to-right" evidence="9">
        <dbReference type="Rhea" id="RHEA:60377"/>
    </physiologicalReaction>
</comment>
<evidence type="ECO:0000256" key="10">
    <source>
        <dbReference type="ARBA" id="ARBA00044656"/>
    </source>
</evidence>
<dbReference type="GO" id="GO:0016020">
    <property type="term" value="C:membrane"/>
    <property type="evidence" value="ECO:0007669"/>
    <property type="project" value="UniProtKB-SubCell"/>
</dbReference>
<comment type="catalytic activity">
    <reaction evidence="12">
        <text>D-glucosamine(out) = D-glucosamine(in)</text>
        <dbReference type="Rhea" id="RHEA:78423"/>
        <dbReference type="ChEBI" id="CHEBI:58723"/>
    </reaction>
    <physiologicalReaction direction="left-to-right" evidence="12">
        <dbReference type="Rhea" id="RHEA:78424"/>
    </physiologicalReaction>
</comment>
<comment type="subunit">
    <text evidence="3">Homodimer.</text>
</comment>
<organism evidence="19">
    <name type="scientific">Aureoumbra lagunensis</name>
    <dbReference type="NCBI Taxonomy" id="44058"/>
    <lineage>
        <taxon>Eukaryota</taxon>
        <taxon>Sar</taxon>
        <taxon>Stramenopiles</taxon>
        <taxon>Ochrophyta</taxon>
        <taxon>Pelagophyceae</taxon>
        <taxon>Pelagomonadales</taxon>
        <taxon>Aureoumbra</taxon>
    </lineage>
</organism>
<evidence type="ECO:0000256" key="7">
    <source>
        <dbReference type="ARBA" id="ARBA00023136"/>
    </source>
</evidence>
<dbReference type="PROSITE" id="PS50850">
    <property type="entry name" value="MFS"/>
    <property type="match status" value="1"/>
</dbReference>
<evidence type="ECO:0000256" key="5">
    <source>
        <dbReference type="ARBA" id="ARBA00022692"/>
    </source>
</evidence>
<dbReference type="Pfam" id="PF00083">
    <property type="entry name" value="Sugar_tr"/>
    <property type="match status" value="1"/>
</dbReference>
<dbReference type="PROSITE" id="PS00216">
    <property type="entry name" value="SUGAR_TRANSPORT_1"/>
    <property type="match status" value="1"/>
</dbReference>
<comment type="similarity">
    <text evidence="2 15">Belongs to the major facilitator superfamily. Sugar transporter (TC 2.A.1.1) family.</text>
</comment>
<reference evidence="19" key="1">
    <citation type="submission" date="2021-01" db="EMBL/GenBank/DDBJ databases">
        <authorList>
            <person name="Corre E."/>
            <person name="Pelletier E."/>
            <person name="Niang G."/>
            <person name="Scheremetjew M."/>
            <person name="Finn R."/>
            <person name="Kale V."/>
            <person name="Holt S."/>
            <person name="Cochrane G."/>
            <person name="Meng A."/>
            <person name="Brown T."/>
            <person name="Cohen L."/>
        </authorList>
    </citation>
    <scope>NUCLEOTIDE SEQUENCE</scope>
    <source>
        <strain evidence="19">CCMP1510</strain>
    </source>
</reference>
<evidence type="ECO:0000256" key="6">
    <source>
        <dbReference type="ARBA" id="ARBA00022989"/>
    </source>
</evidence>
<feature type="transmembrane region" description="Helical" evidence="17">
    <location>
        <begin position="47"/>
        <end position="69"/>
    </location>
</feature>
<keyword evidence="5 17" id="KW-0812">Transmembrane</keyword>
<feature type="transmembrane region" description="Helical" evidence="17">
    <location>
        <begin position="203"/>
        <end position="228"/>
    </location>
</feature>
<comment type="catalytic activity">
    <reaction evidence="13">
        <text>D-fructose(out) = D-fructose(in)</text>
        <dbReference type="Rhea" id="RHEA:60372"/>
        <dbReference type="ChEBI" id="CHEBI:37721"/>
    </reaction>
    <physiologicalReaction direction="left-to-right" evidence="13">
        <dbReference type="Rhea" id="RHEA:60373"/>
    </physiologicalReaction>
</comment>
<evidence type="ECO:0000259" key="18">
    <source>
        <dbReference type="PROSITE" id="PS50850"/>
    </source>
</evidence>
<keyword evidence="6 17" id="KW-1133">Transmembrane helix</keyword>
<dbReference type="PRINTS" id="PR00171">
    <property type="entry name" value="SUGRTRNSPORT"/>
</dbReference>
<evidence type="ECO:0000256" key="8">
    <source>
        <dbReference type="ARBA" id="ARBA00044637"/>
    </source>
</evidence>
<dbReference type="AlphaFoldDB" id="A0A7S3JNJ3"/>
<dbReference type="PROSITE" id="PS00217">
    <property type="entry name" value="SUGAR_TRANSPORT_2"/>
    <property type="match status" value="1"/>
</dbReference>
<comment type="catalytic activity">
    <reaction evidence="11">
        <text>D-mannose(out) = D-mannose(in)</text>
        <dbReference type="Rhea" id="RHEA:78391"/>
        <dbReference type="ChEBI" id="CHEBI:4208"/>
    </reaction>
    <physiologicalReaction direction="left-to-right" evidence="11">
        <dbReference type="Rhea" id="RHEA:78392"/>
    </physiologicalReaction>
</comment>
<dbReference type="InterPro" id="IPR020846">
    <property type="entry name" value="MFS_dom"/>
</dbReference>
<feature type="compositionally biased region" description="Polar residues" evidence="16">
    <location>
        <begin position="525"/>
        <end position="547"/>
    </location>
</feature>
<keyword evidence="4 15" id="KW-0813">Transport</keyword>
<dbReference type="EMBL" id="HBIJ01001031">
    <property type="protein sequence ID" value="CAE0360041.1"/>
    <property type="molecule type" value="Transcribed_RNA"/>
</dbReference>
<dbReference type="InterPro" id="IPR050814">
    <property type="entry name" value="Myo-inositol_Transporter"/>
</dbReference>
<feature type="transmembrane region" description="Helical" evidence="17">
    <location>
        <begin position="331"/>
        <end position="355"/>
    </location>
</feature>
<protein>
    <recommendedName>
        <fullName evidence="14">Hexose transporter 1</fullName>
    </recommendedName>
</protein>
<evidence type="ECO:0000256" key="14">
    <source>
        <dbReference type="ARBA" id="ARBA00044780"/>
    </source>
</evidence>
<dbReference type="InterPro" id="IPR003663">
    <property type="entry name" value="Sugar/inositol_transpt"/>
</dbReference>
<feature type="transmembrane region" description="Helical" evidence="17">
    <location>
        <begin position="453"/>
        <end position="475"/>
    </location>
</feature>
<evidence type="ECO:0000256" key="2">
    <source>
        <dbReference type="ARBA" id="ARBA00010992"/>
    </source>
</evidence>
<evidence type="ECO:0000256" key="15">
    <source>
        <dbReference type="RuleBase" id="RU003346"/>
    </source>
</evidence>
<evidence type="ECO:0000256" key="12">
    <source>
        <dbReference type="ARBA" id="ARBA00044668"/>
    </source>
</evidence>
<feature type="transmembrane region" description="Helical" evidence="17">
    <location>
        <begin position="388"/>
        <end position="413"/>
    </location>
</feature>
<evidence type="ECO:0000313" key="19">
    <source>
        <dbReference type="EMBL" id="CAE0360041.1"/>
    </source>
</evidence>
<name>A0A7S3JNJ3_9STRA</name>
<evidence type="ECO:0000256" key="11">
    <source>
        <dbReference type="ARBA" id="ARBA00044662"/>
    </source>
</evidence>
<dbReference type="PANTHER" id="PTHR48020">
    <property type="entry name" value="PROTON MYO-INOSITOL COTRANSPORTER"/>
    <property type="match status" value="1"/>
</dbReference>